<evidence type="ECO:0000313" key="5">
    <source>
        <dbReference type="Proteomes" id="UP001151071"/>
    </source>
</evidence>
<feature type="chain" id="PRO_5040865242" evidence="2">
    <location>
        <begin position="24"/>
        <end position="297"/>
    </location>
</feature>
<sequence>MKKCFALLLALSLVGSAHSFAFAEKKATVTIPGDASSYEIVDKEGNSVKLQFTYQPEEIIVVVTVPDVPKDPEVIKIPLNKKGGEKDSGGDKAGSGSTGGLGSDSIKVTMPVFKDIVDHWARDDIQFMAALGLLKGYPDGTFKPEKSISKAEFAALLSRAIQLSEKDKYDQPVSLQDVTPKDWFYTYVQYLEGRGNIVPSKMYPQRKLHANHPIYREEVAVWMAKEVEKPPREKLPVFADASKMLYPEEVNKVSGVGLIKGYPDGTFRPFNSTTRAQAATMVLRLLQLKGTVKGREE</sequence>
<evidence type="ECO:0000259" key="3">
    <source>
        <dbReference type="PROSITE" id="PS51272"/>
    </source>
</evidence>
<dbReference type="PANTHER" id="PTHR43308">
    <property type="entry name" value="OUTER MEMBRANE PROTEIN ALPHA-RELATED"/>
    <property type="match status" value="1"/>
</dbReference>
<comment type="caution">
    <text evidence="4">The sequence shown here is derived from an EMBL/GenBank/DDBJ whole genome shotgun (WGS) entry which is preliminary data.</text>
</comment>
<dbReference type="PANTHER" id="PTHR43308:SF5">
    <property type="entry name" value="S-LAYER PROTEIN _ PEPTIDOGLYCAN ENDO-BETA-N-ACETYLGLUCOSAMINIDASE"/>
    <property type="match status" value="1"/>
</dbReference>
<dbReference type="RefSeq" id="WP_271141049.1">
    <property type="nucleotide sequence ID" value="NZ_JAPYYP010000056.1"/>
</dbReference>
<evidence type="ECO:0000313" key="4">
    <source>
        <dbReference type="EMBL" id="MDA5110986.1"/>
    </source>
</evidence>
<dbReference type="InterPro" id="IPR051465">
    <property type="entry name" value="Cell_Envelope_Struct_Comp"/>
</dbReference>
<dbReference type="PROSITE" id="PS51272">
    <property type="entry name" value="SLH"/>
    <property type="match status" value="2"/>
</dbReference>
<feature type="domain" description="SLH" evidence="3">
    <location>
        <begin position="233"/>
        <end position="296"/>
    </location>
</feature>
<name>A0A9X3Z5F2_9BACL</name>
<feature type="domain" description="SLH" evidence="3">
    <location>
        <begin position="108"/>
        <end position="171"/>
    </location>
</feature>
<evidence type="ECO:0000256" key="2">
    <source>
        <dbReference type="SAM" id="SignalP"/>
    </source>
</evidence>
<keyword evidence="5" id="KW-1185">Reference proteome</keyword>
<feature type="compositionally biased region" description="Gly residues" evidence="1">
    <location>
        <begin position="91"/>
        <end position="102"/>
    </location>
</feature>
<dbReference type="AlphaFoldDB" id="A0A9X3Z5F2"/>
<feature type="region of interest" description="Disordered" evidence="1">
    <location>
        <begin position="78"/>
        <end position="102"/>
    </location>
</feature>
<gene>
    <name evidence="4" type="ORF">O3V59_21870</name>
</gene>
<organism evidence="4 5">
    <name type="scientific">Brevibacillus thermoruber</name>
    <dbReference type="NCBI Taxonomy" id="33942"/>
    <lineage>
        <taxon>Bacteria</taxon>
        <taxon>Bacillati</taxon>
        <taxon>Bacillota</taxon>
        <taxon>Bacilli</taxon>
        <taxon>Bacillales</taxon>
        <taxon>Paenibacillaceae</taxon>
        <taxon>Brevibacillus</taxon>
    </lineage>
</organism>
<proteinExistence type="predicted"/>
<dbReference type="EMBL" id="JAPYYP010000056">
    <property type="protein sequence ID" value="MDA5110986.1"/>
    <property type="molecule type" value="Genomic_DNA"/>
</dbReference>
<dbReference type="Pfam" id="PF00395">
    <property type="entry name" value="SLH"/>
    <property type="match status" value="2"/>
</dbReference>
<reference evidence="4" key="1">
    <citation type="submission" date="2022-12" db="EMBL/GenBank/DDBJ databases">
        <title>Draft genome sequence of the thermophilic strain Brevibacillus thermoruber HT42, isolated from Los Humeros, Puebla, Mexico, with biotechnological potential.</title>
        <authorList>
            <person name="Lara Sanchez J."/>
            <person name="Solis Palacios R."/>
            <person name="Bustos Baena A.S."/>
            <person name="Ruz Baez A.E."/>
            <person name="Espinosa Luna G."/>
            <person name="Oliart Ros R.M."/>
        </authorList>
    </citation>
    <scope>NUCLEOTIDE SEQUENCE</scope>
    <source>
        <strain evidence="4">HT42</strain>
    </source>
</reference>
<feature type="signal peptide" evidence="2">
    <location>
        <begin position="1"/>
        <end position="23"/>
    </location>
</feature>
<dbReference type="Proteomes" id="UP001151071">
    <property type="component" value="Unassembled WGS sequence"/>
</dbReference>
<evidence type="ECO:0000256" key="1">
    <source>
        <dbReference type="SAM" id="MobiDB-lite"/>
    </source>
</evidence>
<accession>A0A9X3Z5F2</accession>
<protein>
    <submittedName>
        <fullName evidence="4">S-layer homology domain-containing protein</fullName>
    </submittedName>
</protein>
<keyword evidence="2" id="KW-0732">Signal</keyword>
<dbReference type="InterPro" id="IPR001119">
    <property type="entry name" value="SLH_dom"/>
</dbReference>